<evidence type="ECO:0000313" key="2">
    <source>
        <dbReference type="EMBL" id="JAP89718.1"/>
    </source>
</evidence>
<keyword evidence="1" id="KW-0175">Coiled coil</keyword>
<gene>
    <name evidence="2" type="ORF">TPC1_30787</name>
</gene>
<reference evidence="2" key="1">
    <citation type="submission" date="2015-07" db="EMBL/GenBank/DDBJ databases">
        <title>Adaptation to a free-living lifestyle via gene acquisitions in the diplomonad Trepomonas sp. PC1.</title>
        <authorList>
            <person name="Xu F."/>
            <person name="Jerlstrom-Hultqvist J."/>
            <person name="Kolisko M."/>
            <person name="Simpson A.G.B."/>
            <person name="Roger A.J."/>
            <person name="Svard S.G."/>
            <person name="Andersson J.O."/>
        </authorList>
    </citation>
    <scope>NUCLEOTIDE SEQUENCE</scope>
    <source>
        <strain evidence="2">PC1</strain>
    </source>
</reference>
<name>A0A146JZS5_9EUKA</name>
<accession>A0A146JZS5</accession>
<evidence type="ECO:0000256" key="1">
    <source>
        <dbReference type="SAM" id="Coils"/>
    </source>
</evidence>
<feature type="coiled-coil region" evidence="1">
    <location>
        <begin position="418"/>
        <end position="445"/>
    </location>
</feature>
<protein>
    <submittedName>
        <fullName evidence="2">Uncharacterized protein</fullName>
    </submittedName>
</protein>
<proteinExistence type="predicted"/>
<dbReference type="EMBL" id="GDID01006888">
    <property type="protein sequence ID" value="JAP89718.1"/>
    <property type="molecule type" value="Transcribed_RNA"/>
</dbReference>
<feature type="non-terminal residue" evidence="2">
    <location>
        <position position="1"/>
    </location>
</feature>
<sequence length="477" mass="55714">SPHSMKNPVMQCARLAAQINERCKESFQAQNATEYNVTVVLMDEYQLTLEELNPQRFLVKVLQVIFSNKLELRNNADDNIKQICNRISQTPRSTLLAIQDELPPIGLQEQEPVRLHLVLRARQIGYKYNPLRFVQQMLSKEKFQGNAVQLSGNTVIVARQQVQQVVEYDTFVTENLDPIMKRYRNLCGSFKVAQPSDQFASDMYKQKGILIDEAQFYQAIPLLLRFPDSEEEQFRHQLEKQLQTLNISDKNLQHELQKLWIKDKQIALFGQLRSEHRDPRCQLSEQLQLKLNCQSVIGALRTINEEKWVSHTHYLQDKQIVGVDCKQLVSLQFAEEFKHIKHICAISRECCSLYLQWHSIQVNGQEVSLSHFLAEYNNAYIHTVPIEQNQSEFFNMLCAHSRKADLQFVRQNISNVNKKGLFDEIQAMLNRNEDATEKLRQLTRFVLQNGERTLIRVFRKDAVFHRNIGQLSQFAKK</sequence>
<organism evidence="2">
    <name type="scientific">Trepomonas sp. PC1</name>
    <dbReference type="NCBI Taxonomy" id="1076344"/>
    <lineage>
        <taxon>Eukaryota</taxon>
        <taxon>Metamonada</taxon>
        <taxon>Diplomonadida</taxon>
        <taxon>Hexamitidae</taxon>
        <taxon>Hexamitinae</taxon>
        <taxon>Trepomonas</taxon>
    </lineage>
</organism>
<dbReference type="AlphaFoldDB" id="A0A146JZS5"/>